<accession>A0A161IA08</accession>
<dbReference type="KEGG" id="ery:CP97_14756"/>
<dbReference type="Proteomes" id="UP000059113">
    <property type="component" value="Chromosome"/>
</dbReference>
<evidence type="ECO:0000313" key="2">
    <source>
        <dbReference type="Proteomes" id="UP000059113"/>
    </source>
</evidence>
<reference evidence="1 2" key="1">
    <citation type="journal article" date="2015" name="Int. J. Syst. Evol. Microbiol.">
        <title>Erythrobacter atlanticus sp. nov., a bacterium from ocean sediment able to degrade polycyclic aromatic hydrocarbons.</title>
        <authorList>
            <person name="Zhuang L."/>
            <person name="Liu Y."/>
            <person name="Wang L."/>
            <person name="Wang W."/>
            <person name="Shao Z."/>
        </authorList>
    </citation>
    <scope>NUCLEOTIDE SEQUENCE [LARGE SCALE GENOMIC DNA]</scope>
    <source>
        <strain evidence="2">s21-N3</strain>
    </source>
</reference>
<reference evidence="2" key="2">
    <citation type="submission" date="2015-04" db="EMBL/GenBank/DDBJ databases">
        <title>The complete genome sequence of Erythrobacter sp. s21-N3.</title>
        <authorList>
            <person name="Zhuang L."/>
            <person name="Liu Y."/>
            <person name="Shao Z."/>
        </authorList>
    </citation>
    <scope>NUCLEOTIDE SEQUENCE [LARGE SCALE GENOMIC DNA]</scope>
    <source>
        <strain evidence="2">s21-N3</strain>
    </source>
</reference>
<dbReference type="AlphaFoldDB" id="A0A161IA08"/>
<organism evidence="1 2">
    <name type="scientific">Aurantiacibacter atlanticus</name>
    <dbReference type="NCBI Taxonomy" id="1648404"/>
    <lineage>
        <taxon>Bacteria</taxon>
        <taxon>Pseudomonadati</taxon>
        <taxon>Pseudomonadota</taxon>
        <taxon>Alphaproteobacteria</taxon>
        <taxon>Sphingomonadales</taxon>
        <taxon>Erythrobacteraceae</taxon>
        <taxon>Aurantiacibacter</taxon>
    </lineage>
</organism>
<proteinExistence type="predicted"/>
<protein>
    <submittedName>
        <fullName evidence="1">Uncharacterized protein</fullName>
    </submittedName>
</protein>
<name>A0A161IA08_9SPHN</name>
<gene>
    <name evidence="1" type="ORF">CP97_14756</name>
</gene>
<dbReference type="EMBL" id="CP011310">
    <property type="protein sequence ID" value="ANC50442.1"/>
    <property type="molecule type" value="Genomic_DNA"/>
</dbReference>
<dbReference type="STRING" id="1648404.CP97_14756"/>
<evidence type="ECO:0000313" key="1">
    <source>
        <dbReference type="EMBL" id="ANC50442.1"/>
    </source>
</evidence>
<sequence>MWLLRLYQRICKHCAFAFRQIRFALPLAITPWGSLATGR</sequence>
<keyword evidence="2" id="KW-1185">Reference proteome</keyword>